<feature type="compositionally biased region" description="Basic and acidic residues" evidence="1">
    <location>
        <begin position="29"/>
        <end position="43"/>
    </location>
</feature>
<dbReference type="AlphaFoldDB" id="A0A484NE37"/>
<proteinExistence type="predicted"/>
<reference evidence="2 3" key="1">
    <citation type="submission" date="2018-04" db="EMBL/GenBank/DDBJ databases">
        <authorList>
            <person name="Vogel A."/>
        </authorList>
    </citation>
    <scope>NUCLEOTIDE SEQUENCE [LARGE SCALE GENOMIC DNA]</scope>
</reference>
<feature type="region of interest" description="Disordered" evidence="1">
    <location>
        <begin position="114"/>
        <end position="144"/>
    </location>
</feature>
<gene>
    <name evidence="2" type="ORF">CCAM_LOCUS39880</name>
</gene>
<accession>A0A484NE37</accession>
<name>A0A484NE37_9ASTE</name>
<feature type="compositionally biased region" description="Polar residues" evidence="1">
    <location>
        <begin position="11"/>
        <end position="28"/>
    </location>
</feature>
<organism evidence="2 3">
    <name type="scientific">Cuscuta campestris</name>
    <dbReference type="NCBI Taxonomy" id="132261"/>
    <lineage>
        <taxon>Eukaryota</taxon>
        <taxon>Viridiplantae</taxon>
        <taxon>Streptophyta</taxon>
        <taxon>Embryophyta</taxon>
        <taxon>Tracheophyta</taxon>
        <taxon>Spermatophyta</taxon>
        <taxon>Magnoliopsida</taxon>
        <taxon>eudicotyledons</taxon>
        <taxon>Gunneridae</taxon>
        <taxon>Pentapetalae</taxon>
        <taxon>asterids</taxon>
        <taxon>lamiids</taxon>
        <taxon>Solanales</taxon>
        <taxon>Convolvulaceae</taxon>
        <taxon>Cuscuteae</taxon>
        <taxon>Cuscuta</taxon>
        <taxon>Cuscuta subgen. Grammica</taxon>
        <taxon>Cuscuta sect. Cleistogrammica</taxon>
    </lineage>
</organism>
<feature type="region of interest" description="Disordered" evidence="1">
    <location>
        <begin position="1"/>
        <end position="94"/>
    </location>
</feature>
<dbReference type="PANTHER" id="PTHR38382:SF1">
    <property type="entry name" value="RNA-BINDING PROTEIN"/>
    <property type="match status" value="1"/>
</dbReference>
<evidence type="ECO:0000313" key="3">
    <source>
        <dbReference type="Proteomes" id="UP000595140"/>
    </source>
</evidence>
<dbReference type="OrthoDB" id="753880at2759"/>
<dbReference type="PANTHER" id="PTHR38382">
    <property type="entry name" value="RNA-BINDING PROTEIN"/>
    <property type="match status" value="1"/>
</dbReference>
<protein>
    <submittedName>
        <fullName evidence="2">Uncharacterized protein</fullName>
    </submittedName>
</protein>
<dbReference type="EMBL" id="OOIL02006568">
    <property type="protein sequence ID" value="VFQ98104.1"/>
    <property type="molecule type" value="Genomic_DNA"/>
</dbReference>
<evidence type="ECO:0000256" key="1">
    <source>
        <dbReference type="SAM" id="MobiDB-lite"/>
    </source>
</evidence>
<keyword evidence="3" id="KW-1185">Reference proteome</keyword>
<sequence length="214" mass="23781">MKSKRHPPFSTVGQRSIPSAFLSTSSIRSGKDAEIKAPGEKKRPNISLSDYLNKKLHRSSVSPLPGSVKTRDKQFMAPDEVHSGKEKGNEREKDMDERCFVGAMFEKLKQWGKTSDGAGEDVIPSCTETSNKRGRSVFEGDDDCKQKPAGKKLVVLGEGSKSKQKRIGDWKAKKSATYFNHYASGGGWWDCEKEGVDNEEVGCNGTWEVYHIPH</sequence>
<evidence type="ECO:0000313" key="2">
    <source>
        <dbReference type="EMBL" id="VFQ98104.1"/>
    </source>
</evidence>
<feature type="compositionally biased region" description="Basic and acidic residues" evidence="1">
    <location>
        <begin position="69"/>
        <end position="94"/>
    </location>
</feature>
<dbReference type="Proteomes" id="UP000595140">
    <property type="component" value="Unassembled WGS sequence"/>
</dbReference>